<dbReference type="GO" id="GO:0003677">
    <property type="term" value="F:DNA binding"/>
    <property type="evidence" value="ECO:0007669"/>
    <property type="project" value="UniProtKB-KW"/>
</dbReference>
<dbReference type="InterPro" id="IPR039420">
    <property type="entry name" value="WalR-like"/>
</dbReference>
<dbReference type="SMART" id="SM00421">
    <property type="entry name" value="HTH_LUXR"/>
    <property type="match status" value="1"/>
</dbReference>
<dbReference type="EMBL" id="LOTN01000080">
    <property type="protein sequence ID" value="KUZ80262.1"/>
    <property type="molecule type" value="Genomic_DNA"/>
</dbReference>
<dbReference type="PRINTS" id="PR00038">
    <property type="entry name" value="HTHLUXR"/>
</dbReference>
<dbReference type="PANTHER" id="PTHR43214">
    <property type="entry name" value="TWO-COMPONENT RESPONSE REGULATOR"/>
    <property type="match status" value="1"/>
</dbReference>
<dbReference type="SUPFAM" id="SSF46894">
    <property type="entry name" value="C-terminal effector domain of the bipartite response regulators"/>
    <property type="match status" value="1"/>
</dbReference>
<dbReference type="Proteomes" id="UP000065521">
    <property type="component" value="Unassembled WGS sequence"/>
</dbReference>
<dbReference type="Pfam" id="PF00072">
    <property type="entry name" value="Response_reg"/>
    <property type="match status" value="1"/>
</dbReference>
<accession>A0A124KZ09</accession>
<evidence type="ECO:0000256" key="4">
    <source>
        <dbReference type="ARBA" id="ARBA00023163"/>
    </source>
</evidence>
<dbReference type="InterPro" id="IPR036388">
    <property type="entry name" value="WH-like_DNA-bd_sf"/>
</dbReference>
<dbReference type="InterPro" id="IPR016032">
    <property type="entry name" value="Sig_transdc_resp-reg_C-effctor"/>
</dbReference>
<evidence type="ECO:0000313" key="5">
    <source>
        <dbReference type="EMBL" id="KUZ80262.1"/>
    </source>
</evidence>
<dbReference type="InterPro" id="IPR000792">
    <property type="entry name" value="Tscrpt_reg_LuxR_C"/>
</dbReference>
<dbReference type="InterPro" id="IPR058245">
    <property type="entry name" value="NreC/VraR/RcsB-like_REC"/>
</dbReference>
<dbReference type="SMART" id="SM00448">
    <property type="entry name" value="REC"/>
    <property type="match status" value="1"/>
</dbReference>
<proteinExistence type="predicted"/>
<evidence type="ECO:0000256" key="3">
    <source>
        <dbReference type="ARBA" id="ARBA00023125"/>
    </source>
</evidence>
<reference evidence="5 6" key="1">
    <citation type="submission" date="2015-11" db="EMBL/GenBank/DDBJ databases">
        <title>Expanding the genomic diversity of Burkholderia species for the development of highly accurate diagnostics.</title>
        <authorList>
            <person name="Sahl J."/>
            <person name="Keim P."/>
            <person name="Wagner D."/>
        </authorList>
    </citation>
    <scope>NUCLEOTIDE SEQUENCE [LARGE SCALE GENOMIC DNA]</scope>
    <source>
        <strain evidence="5 6">RF32-BP4</strain>
    </source>
</reference>
<gene>
    <name evidence="5" type="ORF">WI38_33825</name>
</gene>
<dbReference type="RefSeq" id="WP_059638473.1">
    <property type="nucleotide sequence ID" value="NZ_CP013369.1"/>
</dbReference>
<keyword evidence="1" id="KW-0597">Phosphoprotein</keyword>
<evidence type="ECO:0000256" key="1">
    <source>
        <dbReference type="ARBA" id="ARBA00022553"/>
    </source>
</evidence>
<dbReference type="InterPro" id="IPR011006">
    <property type="entry name" value="CheY-like_superfamily"/>
</dbReference>
<name>A0A124KZ09_9BURK</name>
<comment type="caution">
    <text evidence="5">The sequence shown here is derived from an EMBL/GenBank/DDBJ whole genome shotgun (WGS) entry which is preliminary data.</text>
</comment>
<sequence length="208" mass="22423">MSAVLIIDDHPAIGLAIRTVLSRDPEFDQFYESDNAADAMALLRAHPIDLAILDIEIPGGDGLRLLKRIREEGLKTRILAFSALDEKIYSIRACQAGANGFISKRSGIAEIHNAVKVILSGYLFFPAEAVSALYGNHTERTTGNTGGLTDRELTVLRGLARGSSNRQIGEDLCISNKTVSTYKSNIFAKLGVSSIVGLADYAKMNGLV</sequence>
<keyword evidence="4" id="KW-0804">Transcription</keyword>
<dbReference type="PROSITE" id="PS50043">
    <property type="entry name" value="HTH_LUXR_2"/>
    <property type="match status" value="1"/>
</dbReference>
<dbReference type="SUPFAM" id="SSF52172">
    <property type="entry name" value="CheY-like"/>
    <property type="match status" value="1"/>
</dbReference>
<dbReference type="GO" id="GO:0006355">
    <property type="term" value="P:regulation of DNA-templated transcription"/>
    <property type="evidence" value="ECO:0007669"/>
    <property type="project" value="InterPro"/>
</dbReference>
<evidence type="ECO:0000313" key="6">
    <source>
        <dbReference type="Proteomes" id="UP000065521"/>
    </source>
</evidence>
<dbReference type="GO" id="GO:0000160">
    <property type="term" value="P:phosphorelay signal transduction system"/>
    <property type="evidence" value="ECO:0007669"/>
    <property type="project" value="InterPro"/>
</dbReference>
<organism evidence="5 6">
    <name type="scientific">Burkholderia ubonensis</name>
    <dbReference type="NCBI Taxonomy" id="101571"/>
    <lineage>
        <taxon>Bacteria</taxon>
        <taxon>Pseudomonadati</taxon>
        <taxon>Pseudomonadota</taxon>
        <taxon>Betaproteobacteria</taxon>
        <taxon>Burkholderiales</taxon>
        <taxon>Burkholderiaceae</taxon>
        <taxon>Burkholderia</taxon>
        <taxon>Burkholderia cepacia complex</taxon>
    </lineage>
</organism>
<evidence type="ECO:0000256" key="2">
    <source>
        <dbReference type="ARBA" id="ARBA00023015"/>
    </source>
</evidence>
<keyword evidence="3" id="KW-0238">DNA-binding</keyword>
<dbReference type="PANTHER" id="PTHR43214:SF41">
    <property type="entry name" value="NITRATE_NITRITE RESPONSE REGULATOR PROTEIN NARP"/>
    <property type="match status" value="1"/>
</dbReference>
<keyword evidence="2" id="KW-0805">Transcription regulation</keyword>
<dbReference type="CDD" id="cd06170">
    <property type="entry name" value="LuxR_C_like"/>
    <property type="match status" value="1"/>
</dbReference>
<dbReference type="AlphaFoldDB" id="A0A124KZ09"/>
<dbReference type="InterPro" id="IPR001789">
    <property type="entry name" value="Sig_transdc_resp-reg_receiver"/>
</dbReference>
<dbReference type="PROSITE" id="PS50110">
    <property type="entry name" value="RESPONSE_REGULATORY"/>
    <property type="match status" value="1"/>
</dbReference>
<dbReference type="CDD" id="cd17535">
    <property type="entry name" value="REC_NarL-like"/>
    <property type="match status" value="1"/>
</dbReference>
<dbReference type="Pfam" id="PF00196">
    <property type="entry name" value="GerE"/>
    <property type="match status" value="1"/>
</dbReference>
<dbReference type="Gene3D" id="3.40.50.2300">
    <property type="match status" value="1"/>
</dbReference>
<protein>
    <submittedName>
        <fullName evidence="5">Uncharacterized protein</fullName>
    </submittedName>
</protein>
<dbReference type="Gene3D" id="1.10.10.10">
    <property type="entry name" value="Winged helix-like DNA-binding domain superfamily/Winged helix DNA-binding domain"/>
    <property type="match status" value="1"/>
</dbReference>
<dbReference type="PROSITE" id="PS00622">
    <property type="entry name" value="HTH_LUXR_1"/>
    <property type="match status" value="1"/>
</dbReference>